<evidence type="ECO:0000313" key="2">
    <source>
        <dbReference type="Proteomes" id="UP000231658"/>
    </source>
</evidence>
<dbReference type="SUPFAM" id="SSF54427">
    <property type="entry name" value="NTF2-like"/>
    <property type="match status" value="1"/>
</dbReference>
<keyword evidence="2" id="KW-1185">Reference proteome</keyword>
<protein>
    <recommendedName>
        <fullName evidence="3">SnoaL-like domain-containing protein</fullName>
    </recommendedName>
</protein>
<sequence length="153" mass="17364">MANRARCKAVTNDYVTAFNEYDIDYLEELFEDEVVVSRQDEPAVNVGRAAIAKRVKKYWVTSIEKDIPITAVCGLIDFKDTRAMPCVAILAENTPLTVVVCEAEKGRKAHLHTEITDTSLVQSVRFCCTHKQMRYEDDKTCPQTCERVLDLTN</sequence>
<dbReference type="Proteomes" id="UP000231658">
    <property type="component" value="Unassembled WGS sequence"/>
</dbReference>
<evidence type="ECO:0008006" key="3">
    <source>
        <dbReference type="Google" id="ProtNLM"/>
    </source>
</evidence>
<gene>
    <name evidence="1" type="ORF">MTBPR1_10147</name>
</gene>
<proteinExistence type="predicted"/>
<dbReference type="RefSeq" id="WP_069185635.1">
    <property type="nucleotide sequence ID" value="NZ_FLYE01000001.1"/>
</dbReference>
<evidence type="ECO:0000313" key="1">
    <source>
        <dbReference type="EMBL" id="SCA54900.1"/>
    </source>
</evidence>
<organism evidence="1 2">
    <name type="scientific">Candidatus Terasakiella magnetica</name>
    <dbReference type="NCBI Taxonomy" id="1867952"/>
    <lineage>
        <taxon>Bacteria</taxon>
        <taxon>Pseudomonadati</taxon>
        <taxon>Pseudomonadota</taxon>
        <taxon>Alphaproteobacteria</taxon>
        <taxon>Rhodospirillales</taxon>
        <taxon>Terasakiellaceae</taxon>
        <taxon>Terasakiella</taxon>
    </lineage>
</organism>
<dbReference type="Gene3D" id="3.10.450.50">
    <property type="match status" value="1"/>
</dbReference>
<dbReference type="OrthoDB" id="9825139at2"/>
<reference evidence="1 2" key="1">
    <citation type="submission" date="2016-07" db="EMBL/GenBank/DDBJ databases">
        <authorList>
            <person name="Lefevre C.T."/>
        </authorList>
    </citation>
    <scope>NUCLEOTIDE SEQUENCE [LARGE SCALE GENOMIC DNA]</scope>
    <source>
        <strain evidence="1">PR1</strain>
    </source>
</reference>
<dbReference type="AlphaFoldDB" id="A0A1C3RCA4"/>
<accession>A0A1C3RCA4</accession>
<dbReference type="InterPro" id="IPR032710">
    <property type="entry name" value="NTF2-like_dom_sf"/>
</dbReference>
<dbReference type="EMBL" id="FLYE01000001">
    <property type="protein sequence ID" value="SCA54900.1"/>
    <property type="molecule type" value="Genomic_DNA"/>
</dbReference>
<name>A0A1C3RCA4_9PROT</name>